<dbReference type="Gene3D" id="2.60.40.150">
    <property type="entry name" value="C2 domain"/>
    <property type="match status" value="3"/>
</dbReference>
<dbReference type="SMART" id="SM00239">
    <property type="entry name" value="C2"/>
    <property type="match status" value="3"/>
</dbReference>
<evidence type="ECO:0000256" key="1">
    <source>
        <dbReference type="ARBA" id="ARBA00004141"/>
    </source>
</evidence>
<keyword evidence="3" id="KW-0677">Repeat</keyword>
<keyword evidence="4 6" id="KW-1133">Transmembrane helix</keyword>
<dbReference type="PANTHER" id="PTHR31425">
    <property type="entry name" value="PHOSPHORIBOSYLANTHRANILATE TRANSFERASE ISOFORM 1"/>
    <property type="match status" value="1"/>
</dbReference>
<sequence length="496" mass="56691">MPGSLDPFVEVRIGKYRGITKHFEKQRQDHVWNEVFAFSRDQMRSSVIEVVVKDKVLTKDDEPVGIIRFDLNQVPTRVPPESPIAPEWHQLEDKKVQGRMKGDLKLAIWMGTAADEVFPDAWHSDAASSLVDVSIASCIRSNVYFSPRLWYVRVEIIEAEDLVVAENSRIPEVYVKAQMGHQTLRTKVVHAPTFNPQWNEDLLFVTAEPFEDYLVLSVEDRGEPNRVEEIGRVVISLSSIEKRADDRMIKTRWFQLEKPVAAVDTAHLKEDELPGSLLLRLCLEGGYHVLDESLHYSSDLRPTAEELWKPPIGVLELGILRAEGLHPMKTRDGRGTSDAFCVARYGNKWVRTRTVVNTLSPKFNEHHTWDVYDPATVLTVGIWNYRHRPCYPPHVDTRISYAEAVHLDELDEEFDTFPTSRRADIVRMRYDRMRSVAGKIQTVVGDVATYGERVLALLSWRDPVATAIFVIFCIVSALVLFVTPYRIDECQSPGVQ</sequence>
<evidence type="ECO:0000313" key="9">
    <source>
        <dbReference type="Proteomes" id="UP000283530"/>
    </source>
</evidence>
<keyword evidence="9" id="KW-1185">Reference proteome</keyword>
<dbReference type="InterPro" id="IPR047258">
    <property type="entry name" value="C2C_MCTP_PRT_plant"/>
</dbReference>
<reference evidence="8 9" key="1">
    <citation type="journal article" date="2019" name="Nat. Plants">
        <title>Stout camphor tree genome fills gaps in understanding of flowering plant genome evolution.</title>
        <authorList>
            <person name="Chaw S.M."/>
            <person name="Liu Y.C."/>
            <person name="Wu Y.W."/>
            <person name="Wang H.Y."/>
            <person name="Lin C.I."/>
            <person name="Wu C.S."/>
            <person name="Ke H.M."/>
            <person name="Chang L.Y."/>
            <person name="Hsu C.Y."/>
            <person name="Yang H.T."/>
            <person name="Sudianto E."/>
            <person name="Hsu M.H."/>
            <person name="Wu K.P."/>
            <person name="Wang L.N."/>
            <person name="Leebens-Mack J.H."/>
            <person name="Tsai I.J."/>
        </authorList>
    </citation>
    <scope>NUCLEOTIDE SEQUENCE [LARGE SCALE GENOMIC DNA]</scope>
    <source>
        <strain evidence="9">cv. Chaw 1501</strain>
        <tissue evidence="8">Young leaves</tissue>
    </source>
</reference>
<protein>
    <submittedName>
        <fullName evidence="8">FT-interacting protein 1-like protein</fullName>
    </submittedName>
</protein>
<dbReference type="AlphaFoldDB" id="A0A3S3PJB1"/>
<name>A0A3S3PJB1_9MAGN</name>
<dbReference type="CDD" id="cd04019">
    <property type="entry name" value="C2C_MCTP_PRT_plant"/>
    <property type="match status" value="1"/>
</dbReference>
<feature type="domain" description="C2" evidence="7">
    <location>
        <begin position="129"/>
        <end position="254"/>
    </location>
</feature>
<evidence type="ECO:0000256" key="5">
    <source>
        <dbReference type="ARBA" id="ARBA00023136"/>
    </source>
</evidence>
<dbReference type="Pfam" id="PF08372">
    <property type="entry name" value="PRT_C"/>
    <property type="match status" value="1"/>
</dbReference>
<gene>
    <name evidence="8" type="ORF">CKAN_02098100</name>
</gene>
<feature type="domain" description="C2" evidence="7">
    <location>
        <begin position="1"/>
        <end position="89"/>
    </location>
</feature>
<keyword evidence="5 6" id="KW-0472">Membrane</keyword>
<dbReference type="GO" id="GO:0016020">
    <property type="term" value="C:membrane"/>
    <property type="evidence" value="ECO:0007669"/>
    <property type="project" value="UniProtKB-SubCell"/>
</dbReference>
<evidence type="ECO:0000256" key="3">
    <source>
        <dbReference type="ARBA" id="ARBA00022737"/>
    </source>
</evidence>
<dbReference type="InterPro" id="IPR035892">
    <property type="entry name" value="C2_domain_sf"/>
</dbReference>
<feature type="transmembrane region" description="Helical" evidence="6">
    <location>
        <begin position="464"/>
        <end position="482"/>
    </location>
</feature>
<dbReference type="Pfam" id="PF00168">
    <property type="entry name" value="C2"/>
    <property type="match status" value="2"/>
</dbReference>
<dbReference type="OrthoDB" id="1729569at2759"/>
<proteinExistence type="predicted"/>
<dbReference type="PROSITE" id="PS50004">
    <property type="entry name" value="C2"/>
    <property type="match status" value="3"/>
</dbReference>
<keyword evidence="2 6" id="KW-0812">Transmembrane</keyword>
<dbReference type="Proteomes" id="UP000283530">
    <property type="component" value="Unassembled WGS sequence"/>
</dbReference>
<dbReference type="STRING" id="337451.A0A3S3PJB1"/>
<dbReference type="EMBL" id="QPKB01000009">
    <property type="protein sequence ID" value="RWR91807.1"/>
    <property type="molecule type" value="Genomic_DNA"/>
</dbReference>
<evidence type="ECO:0000256" key="2">
    <source>
        <dbReference type="ARBA" id="ARBA00022692"/>
    </source>
</evidence>
<dbReference type="InterPro" id="IPR000008">
    <property type="entry name" value="C2_dom"/>
</dbReference>
<evidence type="ECO:0000256" key="4">
    <source>
        <dbReference type="ARBA" id="ARBA00022989"/>
    </source>
</evidence>
<feature type="domain" description="C2" evidence="7">
    <location>
        <begin position="296"/>
        <end position="421"/>
    </location>
</feature>
<dbReference type="InterPro" id="IPR013583">
    <property type="entry name" value="MCTP_C"/>
</dbReference>
<comment type="caution">
    <text evidence="8">The sequence shown here is derived from an EMBL/GenBank/DDBJ whole genome shotgun (WGS) entry which is preliminary data.</text>
</comment>
<evidence type="ECO:0000313" key="8">
    <source>
        <dbReference type="EMBL" id="RWR91807.1"/>
    </source>
</evidence>
<evidence type="ECO:0000256" key="6">
    <source>
        <dbReference type="SAM" id="Phobius"/>
    </source>
</evidence>
<dbReference type="SUPFAM" id="SSF49562">
    <property type="entry name" value="C2 domain (Calcium/lipid-binding domain, CaLB)"/>
    <property type="match status" value="3"/>
</dbReference>
<evidence type="ECO:0000259" key="7">
    <source>
        <dbReference type="PROSITE" id="PS50004"/>
    </source>
</evidence>
<dbReference type="PANTHER" id="PTHR31425:SF32">
    <property type="entry name" value="MULTIPLE C2 DOMAIN AND TRANSMEMBRANE REGION PROTEIN 9"/>
    <property type="match status" value="1"/>
</dbReference>
<dbReference type="InterPro" id="IPR047259">
    <property type="entry name" value="QUIRKY-like"/>
</dbReference>
<organism evidence="8 9">
    <name type="scientific">Cinnamomum micranthum f. kanehirae</name>
    <dbReference type="NCBI Taxonomy" id="337451"/>
    <lineage>
        <taxon>Eukaryota</taxon>
        <taxon>Viridiplantae</taxon>
        <taxon>Streptophyta</taxon>
        <taxon>Embryophyta</taxon>
        <taxon>Tracheophyta</taxon>
        <taxon>Spermatophyta</taxon>
        <taxon>Magnoliopsida</taxon>
        <taxon>Magnoliidae</taxon>
        <taxon>Laurales</taxon>
        <taxon>Lauraceae</taxon>
        <taxon>Cinnamomum</taxon>
    </lineage>
</organism>
<accession>A0A3S3PJB1</accession>
<comment type="subcellular location">
    <subcellularLocation>
        <location evidence="1">Membrane</location>
        <topology evidence="1">Multi-pass membrane protein</topology>
    </subcellularLocation>
</comment>